<dbReference type="PROSITE" id="PS50238">
    <property type="entry name" value="RHOGAP"/>
    <property type="match status" value="1"/>
</dbReference>
<accession>A0A8S1DBC2</accession>
<keyword evidence="1" id="KW-0343">GTPase activation</keyword>
<dbReference type="Proteomes" id="UP000494165">
    <property type="component" value="Unassembled WGS sequence"/>
</dbReference>
<dbReference type="OrthoDB" id="10061772at2759"/>
<dbReference type="EMBL" id="CADEPI010000108">
    <property type="protein sequence ID" value="CAB3375131.1"/>
    <property type="molecule type" value="Genomic_DNA"/>
</dbReference>
<dbReference type="InterPro" id="IPR008936">
    <property type="entry name" value="Rho_GTPase_activation_prot"/>
</dbReference>
<comment type="caution">
    <text evidence="4">The sequence shown here is derived from an EMBL/GenBank/DDBJ whole genome shotgun (WGS) entry which is preliminary data.</text>
</comment>
<feature type="region of interest" description="Disordered" evidence="2">
    <location>
        <begin position="353"/>
        <end position="375"/>
    </location>
</feature>
<dbReference type="Gene3D" id="1.10.555.10">
    <property type="entry name" value="Rho GTPase activation protein"/>
    <property type="match status" value="1"/>
</dbReference>
<feature type="region of interest" description="Disordered" evidence="2">
    <location>
        <begin position="613"/>
        <end position="643"/>
    </location>
</feature>
<evidence type="ECO:0000313" key="5">
    <source>
        <dbReference type="Proteomes" id="UP000494165"/>
    </source>
</evidence>
<evidence type="ECO:0000256" key="1">
    <source>
        <dbReference type="ARBA" id="ARBA00022468"/>
    </source>
</evidence>
<dbReference type="GO" id="GO:0007165">
    <property type="term" value="P:signal transduction"/>
    <property type="evidence" value="ECO:0007669"/>
    <property type="project" value="InterPro"/>
</dbReference>
<feature type="compositionally biased region" description="Low complexity" evidence="2">
    <location>
        <begin position="625"/>
        <end position="636"/>
    </location>
</feature>
<dbReference type="PANTHER" id="PTHR14963:SF7">
    <property type="entry name" value="RHO GTPASE-ACTIVATING PROTEIN 19"/>
    <property type="match status" value="1"/>
</dbReference>
<reference evidence="4 5" key="1">
    <citation type="submission" date="2020-04" db="EMBL/GenBank/DDBJ databases">
        <authorList>
            <person name="Alioto T."/>
            <person name="Alioto T."/>
            <person name="Gomez Garrido J."/>
        </authorList>
    </citation>
    <scope>NUCLEOTIDE SEQUENCE [LARGE SCALE GENOMIC DNA]</scope>
</reference>
<feature type="compositionally biased region" description="Polar residues" evidence="2">
    <location>
        <begin position="453"/>
        <end position="467"/>
    </location>
</feature>
<evidence type="ECO:0000313" key="4">
    <source>
        <dbReference type="EMBL" id="CAB3375131.1"/>
    </source>
</evidence>
<organism evidence="4 5">
    <name type="scientific">Cloeon dipterum</name>
    <dbReference type="NCBI Taxonomy" id="197152"/>
    <lineage>
        <taxon>Eukaryota</taxon>
        <taxon>Metazoa</taxon>
        <taxon>Ecdysozoa</taxon>
        <taxon>Arthropoda</taxon>
        <taxon>Hexapoda</taxon>
        <taxon>Insecta</taxon>
        <taxon>Pterygota</taxon>
        <taxon>Palaeoptera</taxon>
        <taxon>Ephemeroptera</taxon>
        <taxon>Pisciforma</taxon>
        <taxon>Baetidae</taxon>
        <taxon>Cloeon</taxon>
    </lineage>
</organism>
<evidence type="ECO:0000256" key="2">
    <source>
        <dbReference type="SAM" id="MobiDB-lite"/>
    </source>
</evidence>
<dbReference type="GO" id="GO:0005096">
    <property type="term" value="F:GTPase activator activity"/>
    <property type="evidence" value="ECO:0007669"/>
    <property type="project" value="UniProtKB-KW"/>
</dbReference>
<protein>
    <recommendedName>
        <fullName evidence="3">Rho-GAP domain-containing protein</fullName>
    </recommendedName>
</protein>
<dbReference type="GO" id="GO:0005737">
    <property type="term" value="C:cytoplasm"/>
    <property type="evidence" value="ECO:0007669"/>
    <property type="project" value="TreeGrafter"/>
</dbReference>
<feature type="domain" description="Rho-GAP" evidence="3">
    <location>
        <begin position="86"/>
        <end position="277"/>
    </location>
</feature>
<dbReference type="SMART" id="SM00324">
    <property type="entry name" value="RhoGAP"/>
    <property type="match status" value="1"/>
</dbReference>
<feature type="region of interest" description="Disordered" evidence="2">
    <location>
        <begin position="391"/>
        <end position="467"/>
    </location>
</feature>
<evidence type="ECO:0000259" key="3">
    <source>
        <dbReference type="PROSITE" id="PS50238"/>
    </source>
</evidence>
<dbReference type="InterPro" id="IPR000198">
    <property type="entry name" value="RhoGAP_dom"/>
</dbReference>
<name>A0A8S1DBC2_9INSE</name>
<feature type="compositionally biased region" description="Low complexity" evidence="2">
    <location>
        <begin position="439"/>
        <end position="452"/>
    </location>
</feature>
<proteinExistence type="predicted"/>
<dbReference type="PANTHER" id="PTHR14963">
    <property type="entry name" value="RHO GTPASE ACTIVATING PROTEIN 18,19-RELATED"/>
    <property type="match status" value="1"/>
</dbReference>
<dbReference type="GO" id="GO:0051056">
    <property type="term" value="P:regulation of small GTPase mediated signal transduction"/>
    <property type="evidence" value="ECO:0007669"/>
    <property type="project" value="TreeGrafter"/>
</dbReference>
<dbReference type="AlphaFoldDB" id="A0A8S1DBC2"/>
<dbReference type="SUPFAM" id="SSF48350">
    <property type="entry name" value="GTPase activation domain, GAP"/>
    <property type="match status" value="1"/>
</dbReference>
<sequence length="643" mass="70341">MASCSDSTRAMPADSMQQLGDLELAEKLRREDPEHYATLVRMHLSFVLDLAVEESEPVEKQSGKAAKKWFGTSKVRKQSKGVMEGAPLTQEGICQVYQLIEFLKDEPNITQEGIFRRSGKISRQQELKALLNQGQALNLDQGNYSVHDCASVLKNFLADLPEPLLTDAHYQAYCQVAEMCSTDNTEAEEPVRLLRSLQLLLLDLPSENKALVTDLLLMLNQVASHEDKNKMSADNLSTLFTPHLLCPRKLSPEEFHANSQLMSRVVSFMIKQGNNMFKVPPKLATDIRAYWADKDKAKEEHEAVTTVFSFVDRQLTAEANSSNPTEAALAQLYAHIQSLPESANKRRLVKQFNKENGQGTPLVKKQPNARSLGDSIKRHIFTKALKRYKQQEKSASADDLLKVSNEEKNTEATSKSSLRVSDSDASVPDTNPGASGGESAPTPNTNPVSSSPLFNTPSLRTAFNNKSVSPITMSAQRMPRCMQDAMMTPRSRKPVLVLSSSNLSPLASPWKAVPSSLLQEAAEEGDGDDTSLSSTFKEYLQSRSVLTASPVSLSCDASPEKLSNSLLYCLDGNDPSAASTSASYVTTLSNESSSSSGSRKRACDDSLFADHSVSLSSDSAKKSTLESSYSSTMGSSIIRETSL</sequence>
<feature type="compositionally biased region" description="Polar residues" evidence="2">
    <location>
        <begin position="411"/>
        <end position="433"/>
    </location>
</feature>
<dbReference type="Pfam" id="PF00620">
    <property type="entry name" value="RhoGAP"/>
    <property type="match status" value="1"/>
</dbReference>
<keyword evidence="5" id="KW-1185">Reference proteome</keyword>
<gene>
    <name evidence="4" type="ORF">CLODIP_2_CD12937</name>
</gene>
<feature type="compositionally biased region" description="Basic and acidic residues" evidence="2">
    <location>
        <begin position="391"/>
        <end position="410"/>
    </location>
</feature>